<feature type="transmembrane region" description="Helical" evidence="5">
    <location>
        <begin position="139"/>
        <end position="156"/>
    </location>
</feature>
<dbReference type="OMA" id="EMDNSTN"/>
<dbReference type="GO" id="GO:0022857">
    <property type="term" value="F:transmembrane transporter activity"/>
    <property type="evidence" value="ECO:0007669"/>
    <property type="project" value="InterPro"/>
</dbReference>
<dbReference type="InterPro" id="IPR005828">
    <property type="entry name" value="MFS_sugar_transport-like"/>
</dbReference>
<organism evidence="7 8">
    <name type="scientific">Daphnia pulex</name>
    <name type="common">Water flea</name>
    <dbReference type="NCBI Taxonomy" id="6669"/>
    <lineage>
        <taxon>Eukaryota</taxon>
        <taxon>Metazoa</taxon>
        <taxon>Ecdysozoa</taxon>
        <taxon>Arthropoda</taxon>
        <taxon>Crustacea</taxon>
        <taxon>Branchiopoda</taxon>
        <taxon>Diplostraca</taxon>
        <taxon>Cladocera</taxon>
        <taxon>Anomopoda</taxon>
        <taxon>Daphniidae</taxon>
        <taxon>Daphnia</taxon>
    </lineage>
</organism>
<evidence type="ECO:0000256" key="5">
    <source>
        <dbReference type="SAM" id="Phobius"/>
    </source>
</evidence>
<dbReference type="SUPFAM" id="SSF103473">
    <property type="entry name" value="MFS general substrate transporter"/>
    <property type="match status" value="1"/>
</dbReference>
<dbReference type="Pfam" id="PF00083">
    <property type="entry name" value="Sugar_tr"/>
    <property type="match status" value="2"/>
</dbReference>
<evidence type="ECO:0000256" key="2">
    <source>
        <dbReference type="ARBA" id="ARBA00022692"/>
    </source>
</evidence>
<feature type="transmembrane region" description="Helical" evidence="5">
    <location>
        <begin position="162"/>
        <end position="181"/>
    </location>
</feature>
<comment type="subcellular location">
    <subcellularLocation>
        <location evidence="1">Membrane</location>
        <topology evidence="1">Multi-pass membrane protein</topology>
    </subcellularLocation>
</comment>
<dbReference type="eggNOG" id="KOG0255">
    <property type="taxonomic scope" value="Eukaryota"/>
</dbReference>
<sequence length="530" mass="59184">MVIEDFDDILPHVGSFGPFQKRILLLSLPVNYFLPVVYMAQIYQTLTPDHWVSVLELSHLEPSERRNLSIPLETRDGELVYSRCRMFDVNFTQEEAMVDVSNWVYEDDWRANFAQAMFFAGAIVGSLLIGLLADWYGRLPVLVLSKVLACGVGVATGFSRGFVVFVVCRFLIGMAYDLHFINAINNNVPGMEYVGPEKRTLVGNIPLATFLTLGAGSLPWIAYALADWRLFSIVTLAPIGAIVAAWWFVPESVRWLIVKGKSEETMEILRKCTRVNNKTAATKRAYQLEMDNSTNWMDLFRTSKMRQGFLIINLTWSAFFMMVLTVVYDGYVRSLDILPYSVFITNSVAGALELPADLVPVVTLDRLGRRWTLMMAMGLAGLAGIATGLVPQISAMLMTVLAMASRFFTTTAINSGLQYMVELIPTQLRGQGTGVIHITGHGATFFAPFILYLSNYNKTLPYIVLGSMSVFGGLLCLLLPETADQNLPETVADAEHFGADQSFFQMPCLSKRWERQQRLNDAKDADVTIS</sequence>
<dbReference type="Gene3D" id="1.20.1250.20">
    <property type="entry name" value="MFS general substrate transporter like domains"/>
    <property type="match status" value="1"/>
</dbReference>
<evidence type="ECO:0000313" key="7">
    <source>
        <dbReference type="EMBL" id="EFX66590.1"/>
    </source>
</evidence>
<reference evidence="7 8" key="1">
    <citation type="journal article" date="2011" name="Science">
        <title>The ecoresponsive genome of Daphnia pulex.</title>
        <authorList>
            <person name="Colbourne J.K."/>
            <person name="Pfrender M.E."/>
            <person name="Gilbert D."/>
            <person name="Thomas W.K."/>
            <person name="Tucker A."/>
            <person name="Oakley T.H."/>
            <person name="Tokishita S."/>
            <person name="Aerts A."/>
            <person name="Arnold G.J."/>
            <person name="Basu M.K."/>
            <person name="Bauer D.J."/>
            <person name="Caceres C.E."/>
            <person name="Carmel L."/>
            <person name="Casola C."/>
            <person name="Choi J.H."/>
            <person name="Detter J.C."/>
            <person name="Dong Q."/>
            <person name="Dusheyko S."/>
            <person name="Eads B.D."/>
            <person name="Frohlich T."/>
            <person name="Geiler-Samerotte K.A."/>
            <person name="Gerlach D."/>
            <person name="Hatcher P."/>
            <person name="Jogdeo S."/>
            <person name="Krijgsveld J."/>
            <person name="Kriventseva E.V."/>
            <person name="Kultz D."/>
            <person name="Laforsch C."/>
            <person name="Lindquist E."/>
            <person name="Lopez J."/>
            <person name="Manak J.R."/>
            <person name="Muller J."/>
            <person name="Pangilinan J."/>
            <person name="Patwardhan R.P."/>
            <person name="Pitluck S."/>
            <person name="Pritham E.J."/>
            <person name="Rechtsteiner A."/>
            <person name="Rho M."/>
            <person name="Rogozin I.B."/>
            <person name="Sakarya O."/>
            <person name="Salamov A."/>
            <person name="Schaack S."/>
            <person name="Shapiro H."/>
            <person name="Shiga Y."/>
            <person name="Skalitzky C."/>
            <person name="Smith Z."/>
            <person name="Souvorov A."/>
            <person name="Sung W."/>
            <person name="Tang Z."/>
            <person name="Tsuchiya D."/>
            <person name="Tu H."/>
            <person name="Vos H."/>
            <person name="Wang M."/>
            <person name="Wolf Y.I."/>
            <person name="Yamagata H."/>
            <person name="Yamada T."/>
            <person name="Ye Y."/>
            <person name="Shaw J.R."/>
            <person name="Andrews J."/>
            <person name="Crease T.J."/>
            <person name="Tang H."/>
            <person name="Lucas S.M."/>
            <person name="Robertson H.M."/>
            <person name="Bork P."/>
            <person name="Koonin E.V."/>
            <person name="Zdobnov E.M."/>
            <person name="Grigoriev I.V."/>
            <person name="Lynch M."/>
            <person name="Boore J.L."/>
        </authorList>
    </citation>
    <scope>NUCLEOTIDE SEQUENCE [LARGE SCALE GENOMIC DNA]</scope>
</reference>
<dbReference type="InterPro" id="IPR036259">
    <property type="entry name" value="MFS_trans_sf"/>
</dbReference>
<evidence type="ECO:0000313" key="8">
    <source>
        <dbReference type="Proteomes" id="UP000000305"/>
    </source>
</evidence>
<feature type="transmembrane region" description="Helical" evidence="5">
    <location>
        <begin position="434"/>
        <end position="453"/>
    </location>
</feature>
<feature type="transmembrane region" description="Helical" evidence="5">
    <location>
        <begin position="201"/>
        <end position="222"/>
    </location>
</feature>
<proteinExistence type="predicted"/>
<feature type="transmembrane region" description="Helical" evidence="5">
    <location>
        <begin position="337"/>
        <end position="359"/>
    </location>
</feature>
<dbReference type="KEGG" id="dpx:DAPPUDRAFT_262868"/>
<dbReference type="HOGENOM" id="CLU_001265_33_4_1"/>
<keyword evidence="3 5" id="KW-1133">Transmembrane helix</keyword>
<dbReference type="InParanoid" id="E9HNU3"/>
<dbReference type="AlphaFoldDB" id="E9HNU3"/>
<dbReference type="EMBL" id="GL732699">
    <property type="protein sequence ID" value="EFX66590.1"/>
    <property type="molecule type" value="Genomic_DNA"/>
</dbReference>
<feature type="transmembrane region" description="Helical" evidence="5">
    <location>
        <begin position="228"/>
        <end position="249"/>
    </location>
</feature>
<name>E9HNU3_DAPPU</name>
<feature type="transmembrane region" description="Helical" evidence="5">
    <location>
        <begin position="459"/>
        <end position="479"/>
    </location>
</feature>
<dbReference type="Proteomes" id="UP000000305">
    <property type="component" value="Unassembled WGS sequence"/>
</dbReference>
<evidence type="ECO:0000256" key="3">
    <source>
        <dbReference type="ARBA" id="ARBA00022989"/>
    </source>
</evidence>
<protein>
    <recommendedName>
        <fullName evidence="6">Major facilitator superfamily (MFS) profile domain-containing protein</fullName>
    </recommendedName>
</protein>
<accession>E9HNU3</accession>
<dbReference type="PROSITE" id="PS50850">
    <property type="entry name" value="MFS"/>
    <property type="match status" value="1"/>
</dbReference>
<keyword evidence="2 5" id="KW-0812">Transmembrane</keyword>
<evidence type="ECO:0000259" key="6">
    <source>
        <dbReference type="PROSITE" id="PS50850"/>
    </source>
</evidence>
<keyword evidence="4 5" id="KW-0472">Membrane</keyword>
<dbReference type="GO" id="GO:0016020">
    <property type="term" value="C:membrane"/>
    <property type="evidence" value="ECO:0007669"/>
    <property type="project" value="UniProtKB-SubCell"/>
</dbReference>
<dbReference type="OrthoDB" id="6884957at2759"/>
<dbReference type="PhylomeDB" id="E9HNU3"/>
<feature type="transmembrane region" description="Helical" evidence="5">
    <location>
        <begin position="371"/>
        <end position="389"/>
    </location>
</feature>
<feature type="domain" description="Major facilitator superfamily (MFS) profile" evidence="6">
    <location>
        <begin position="24"/>
        <end position="484"/>
    </location>
</feature>
<gene>
    <name evidence="7" type="ORF">DAPPUDRAFT_262868</name>
</gene>
<evidence type="ECO:0000256" key="1">
    <source>
        <dbReference type="ARBA" id="ARBA00004141"/>
    </source>
</evidence>
<dbReference type="InterPro" id="IPR020846">
    <property type="entry name" value="MFS_dom"/>
</dbReference>
<evidence type="ECO:0000256" key="4">
    <source>
        <dbReference type="ARBA" id="ARBA00023136"/>
    </source>
</evidence>
<feature type="transmembrane region" description="Helical" evidence="5">
    <location>
        <begin position="309"/>
        <end position="331"/>
    </location>
</feature>
<dbReference type="PANTHER" id="PTHR24064">
    <property type="entry name" value="SOLUTE CARRIER FAMILY 22 MEMBER"/>
    <property type="match status" value="1"/>
</dbReference>
<keyword evidence="8" id="KW-1185">Reference proteome</keyword>
<feature type="transmembrane region" description="Helical" evidence="5">
    <location>
        <begin position="113"/>
        <end position="132"/>
    </location>
</feature>
<feature type="transmembrane region" description="Helical" evidence="5">
    <location>
        <begin position="23"/>
        <end position="43"/>
    </location>
</feature>
<dbReference type="STRING" id="6669.E9HNU3"/>